<gene>
    <name evidence="1" type="ORF">FD00_GL000380</name>
</gene>
<dbReference type="GeneID" id="98317466"/>
<dbReference type="Proteomes" id="UP000050898">
    <property type="component" value="Unassembled WGS sequence"/>
</dbReference>
<dbReference type="RefSeq" id="WP_003688583.1">
    <property type="nucleotide sequence ID" value="NZ_AKKT01000059.1"/>
</dbReference>
<protein>
    <submittedName>
        <fullName evidence="1">Uncharacterized protein</fullName>
    </submittedName>
</protein>
<sequence>MKKILIIFTLTLSIILGVTLSHNNTLVHADPITKSLNPTLETHKRKLGVSKIEYSKWASYNTSSTRAKRFSLNLAEVSVGVLVAPLKWIGAAINTGDALFSLASSYCIQGKSIGDVWPHYTVRNILGYNKAHYWEIIGQEAYITMYGNSSHSFVKAHAHYYHWVS</sequence>
<proteinExistence type="predicted"/>
<dbReference type="AlphaFoldDB" id="J1F3Y2"/>
<name>J1F3Y2_9LACO</name>
<evidence type="ECO:0000313" key="1">
    <source>
        <dbReference type="EMBL" id="KRN04882.1"/>
    </source>
</evidence>
<evidence type="ECO:0000313" key="2">
    <source>
        <dbReference type="Proteomes" id="UP000050898"/>
    </source>
</evidence>
<keyword evidence="2" id="KW-1185">Reference proteome</keyword>
<reference evidence="1 2" key="1">
    <citation type="journal article" date="2015" name="Genome Announc.">
        <title>Expanding the biotechnology potential of lactobacilli through comparative genomics of 213 strains and associated genera.</title>
        <authorList>
            <person name="Sun Z."/>
            <person name="Harris H.M."/>
            <person name="McCann A."/>
            <person name="Guo C."/>
            <person name="Argimon S."/>
            <person name="Zhang W."/>
            <person name="Yang X."/>
            <person name="Jeffery I.B."/>
            <person name="Cooney J.C."/>
            <person name="Kagawa T.F."/>
            <person name="Liu W."/>
            <person name="Song Y."/>
            <person name="Salvetti E."/>
            <person name="Wrobel A."/>
            <person name="Rasinkangas P."/>
            <person name="Parkhill J."/>
            <person name="Rea M.C."/>
            <person name="O'Sullivan O."/>
            <person name="Ritari J."/>
            <person name="Douillard F.P."/>
            <person name="Paul Ross R."/>
            <person name="Yang R."/>
            <person name="Briner A.E."/>
            <person name="Felis G.E."/>
            <person name="de Vos W.M."/>
            <person name="Barrangou R."/>
            <person name="Klaenhammer T.R."/>
            <person name="Caufield P.W."/>
            <person name="Cui Y."/>
            <person name="Zhang H."/>
            <person name="O'Toole P.W."/>
        </authorList>
    </citation>
    <scope>NUCLEOTIDE SEQUENCE [LARGE SCALE GENOMIC DNA]</scope>
    <source>
        <strain evidence="1 2">DSM 20444</strain>
    </source>
</reference>
<accession>J1F3Y2</accession>
<dbReference type="EMBL" id="AYYH01000124">
    <property type="protein sequence ID" value="KRN04882.1"/>
    <property type="molecule type" value="Genomic_DNA"/>
</dbReference>
<organism evidence="1 2">
    <name type="scientific">Liquorilactobacillus mali KCTC 3596 = DSM 20444</name>
    <dbReference type="NCBI Taxonomy" id="1046596"/>
    <lineage>
        <taxon>Bacteria</taxon>
        <taxon>Bacillati</taxon>
        <taxon>Bacillota</taxon>
        <taxon>Bacilli</taxon>
        <taxon>Lactobacillales</taxon>
        <taxon>Lactobacillaceae</taxon>
        <taxon>Liquorilactobacillus</taxon>
    </lineage>
</organism>
<dbReference type="PATRIC" id="fig|1046596.6.peg.397"/>
<comment type="caution">
    <text evidence="1">The sequence shown here is derived from an EMBL/GenBank/DDBJ whole genome shotgun (WGS) entry which is preliminary data.</text>
</comment>